<feature type="region of interest" description="Disordered" evidence="1">
    <location>
        <begin position="53"/>
        <end position="88"/>
    </location>
</feature>
<gene>
    <name evidence="2" type="ORF">CCAM_LOCUS2962</name>
</gene>
<evidence type="ECO:0000256" key="1">
    <source>
        <dbReference type="SAM" id="MobiDB-lite"/>
    </source>
</evidence>
<dbReference type="EMBL" id="OOIL02000148">
    <property type="protein sequence ID" value="VFQ61186.1"/>
    <property type="molecule type" value="Genomic_DNA"/>
</dbReference>
<name>A0A484KGY8_9ASTE</name>
<proteinExistence type="predicted"/>
<dbReference type="AlphaFoldDB" id="A0A484KGY8"/>
<sequence length="107" mass="12007">MDGGNEQVNEPLKITPLKTLIDTTKPGTYWILGEISYLENTPDWCYLGCTECSKKIGSNNPSSSQGETTSRRKMDAIDGNDPVKRQLLDELSTTSCKKKVKREHLEE</sequence>
<organism evidence="2 3">
    <name type="scientific">Cuscuta campestris</name>
    <dbReference type="NCBI Taxonomy" id="132261"/>
    <lineage>
        <taxon>Eukaryota</taxon>
        <taxon>Viridiplantae</taxon>
        <taxon>Streptophyta</taxon>
        <taxon>Embryophyta</taxon>
        <taxon>Tracheophyta</taxon>
        <taxon>Spermatophyta</taxon>
        <taxon>Magnoliopsida</taxon>
        <taxon>eudicotyledons</taxon>
        <taxon>Gunneridae</taxon>
        <taxon>Pentapetalae</taxon>
        <taxon>asterids</taxon>
        <taxon>lamiids</taxon>
        <taxon>Solanales</taxon>
        <taxon>Convolvulaceae</taxon>
        <taxon>Cuscuteae</taxon>
        <taxon>Cuscuta</taxon>
        <taxon>Cuscuta subgen. Grammica</taxon>
        <taxon>Cuscuta sect. Cleistogrammica</taxon>
    </lineage>
</organism>
<protein>
    <submittedName>
        <fullName evidence="2">Uncharacterized protein</fullName>
    </submittedName>
</protein>
<feature type="compositionally biased region" description="Basic and acidic residues" evidence="1">
    <location>
        <begin position="69"/>
        <end position="88"/>
    </location>
</feature>
<reference evidence="2 3" key="1">
    <citation type="submission" date="2018-04" db="EMBL/GenBank/DDBJ databases">
        <authorList>
            <person name="Vogel A."/>
        </authorList>
    </citation>
    <scope>NUCLEOTIDE SEQUENCE [LARGE SCALE GENOMIC DNA]</scope>
</reference>
<accession>A0A484KGY8</accession>
<feature type="compositionally biased region" description="Polar residues" evidence="1">
    <location>
        <begin position="56"/>
        <end position="68"/>
    </location>
</feature>
<dbReference type="Proteomes" id="UP000595140">
    <property type="component" value="Unassembled WGS sequence"/>
</dbReference>
<evidence type="ECO:0000313" key="3">
    <source>
        <dbReference type="Proteomes" id="UP000595140"/>
    </source>
</evidence>
<dbReference type="InterPro" id="IPR012340">
    <property type="entry name" value="NA-bd_OB-fold"/>
</dbReference>
<evidence type="ECO:0000313" key="2">
    <source>
        <dbReference type="EMBL" id="VFQ61186.1"/>
    </source>
</evidence>
<keyword evidence="3" id="KW-1185">Reference proteome</keyword>
<dbReference type="Gene3D" id="2.40.50.140">
    <property type="entry name" value="Nucleic acid-binding proteins"/>
    <property type="match status" value="1"/>
</dbReference>